<dbReference type="PANTHER" id="PTHR32465">
    <property type="entry name" value="BARDET-BIEDL SYNDROME 2 PROTEIN"/>
    <property type="match status" value="1"/>
</dbReference>
<dbReference type="InterPro" id="IPR055380">
    <property type="entry name" value="BBS2_hp_dom"/>
</dbReference>
<evidence type="ECO:0000259" key="10">
    <source>
        <dbReference type="Pfam" id="PF14782"/>
    </source>
</evidence>
<dbReference type="Proteomes" id="UP000815325">
    <property type="component" value="Unassembled WGS sequence"/>
</dbReference>
<dbReference type="Pfam" id="PF14782">
    <property type="entry name" value="BBS2_GAE"/>
    <property type="match status" value="1"/>
</dbReference>
<dbReference type="PIRSF" id="PIRSF013684">
    <property type="entry name" value="BBS2"/>
    <property type="match status" value="1"/>
</dbReference>
<dbReference type="EMBL" id="MU069479">
    <property type="protein sequence ID" value="KAF5841711.1"/>
    <property type="molecule type" value="Genomic_DNA"/>
</dbReference>
<feature type="compositionally biased region" description="Basic and acidic residues" evidence="8">
    <location>
        <begin position="716"/>
        <end position="725"/>
    </location>
</feature>
<reference evidence="15" key="1">
    <citation type="submission" date="2017-08" db="EMBL/GenBank/DDBJ databases">
        <authorList>
            <person name="Polle J.E."/>
            <person name="Barry K."/>
            <person name="Cushman J."/>
            <person name="Schmutz J."/>
            <person name="Tran D."/>
            <person name="Hathwaick L.T."/>
            <person name="Yim W.C."/>
            <person name="Jenkins J."/>
            <person name="Mckie-Krisberg Z.M."/>
            <person name="Prochnik S."/>
            <person name="Lindquist E."/>
            <person name="Dockter R.B."/>
            <person name="Adam C."/>
            <person name="Molina H."/>
            <person name="Bunkerborg J."/>
            <person name="Jin E."/>
            <person name="Buchheim M."/>
            <person name="Magnuson J."/>
        </authorList>
    </citation>
    <scope>NUCLEOTIDE SEQUENCE</scope>
    <source>
        <strain evidence="15">CCAP 19/18</strain>
    </source>
</reference>
<keyword evidence="4" id="KW-0969">Cilium</keyword>
<keyword evidence="5" id="KW-0206">Cytoskeleton</keyword>
<dbReference type="InterPro" id="IPR055381">
    <property type="entry name" value="BBS2_CtH_dom"/>
</dbReference>
<dbReference type="PANTHER" id="PTHR32465:SF0">
    <property type="entry name" value="BARDET-BIEDL SYNDROME 2 PROTEIN"/>
    <property type="match status" value="1"/>
</dbReference>
<name>A0ABQ7H4F3_DUNSA</name>
<sequence length="725" mass="79278">MIPSFHLQLNEKIERGQAALGQFDGQHTSLACATLAGKVFIHNPHLQSVADSNIAYLNINKRITSLTSGNLAPIRADAKDVLLVGTSTSLQCYDVDSNKDLFFKDLSDGASAITIGAFGSNDKPLAFVGGNCSLQGFDSKGNERFWTVTGDNVSSMFFADVDGDGRQELVVGTDDCDLRVYRNEDVVAEAAEADRFVSLCPLDFSYFGYGLVNGTLGVYDRMDRVWRVKSKHSVCAISAYDMDGDGVPELICGWSNGRVEVRQRDSGALVHRDNLSCPISSILTGDYRGDGKLELIVCGQQGEVRGYLASDSEEPLCAQASLEAELALQAATIAELTQKKQDLSYELGSYQNAKDEDLRASTASDMIPGDTRVDVVIATDKQAASCNLVLSTSHEDAVIRGAVVFGEQVFDEESLFFYPQTLSQQASIPLRPAKDVSVLLMLKVLVGTRSSTSFHVFELEIELPKFAMYAAVEVNSLPTPESNVSFTMNERLPRIANWMENAFHVSCPCGTNPEGFKLHFLCLRTKLPMVIQATVVASTVQMSIRVDDIDVAGEIVTEIASGFGLANLSTIAHFPALMENLKTLLAKVEEYNQSRVHLSAAAADNTNLIKTSLIKAEDFRILGSMPSMRKHYRTLRNLNMDMAADHQKRATNQEELLRCLKEVNQIIQQASRVRVGTFKTQVVQACRAAIKAENMAALHRVIRDGQGPATQQQKAAAEKAAKERL</sequence>
<dbReference type="Pfam" id="PF23351">
    <property type="entry name" value="BBS2_CtH"/>
    <property type="match status" value="1"/>
</dbReference>
<feature type="region of interest" description="Disordered" evidence="8">
    <location>
        <begin position="705"/>
        <end position="725"/>
    </location>
</feature>
<dbReference type="InterPro" id="IPR029430">
    <property type="entry name" value="BBS2_N"/>
</dbReference>
<dbReference type="InterPro" id="IPR029429">
    <property type="entry name" value="BBS2_Mid"/>
</dbReference>
<evidence type="ECO:0000256" key="3">
    <source>
        <dbReference type="ARBA" id="ARBA00022490"/>
    </source>
</evidence>
<evidence type="ECO:0000256" key="6">
    <source>
        <dbReference type="ARBA" id="ARBA00023273"/>
    </source>
</evidence>
<keyword evidence="7" id="KW-0175">Coiled coil</keyword>
<dbReference type="InterPro" id="IPR029333">
    <property type="entry name" value="BBS2_GAE_dom"/>
</dbReference>
<keyword evidence="16" id="KW-1185">Reference proteome</keyword>
<evidence type="ECO:0000313" key="15">
    <source>
        <dbReference type="EMBL" id="KAF5841711.1"/>
    </source>
</evidence>
<evidence type="ECO:0000256" key="7">
    <source>
        <dbReference type="SAM" id="Coils"/>
    </source>
</evidence>
<evidence type="ECO:0000259" key="12">
    <source>
        <dbReference type="Pfam" id="PF23350"/>
    </source>
</evidence>
<proteinExistence type="predicted"/>
<evidence type="ECO:0000256" key="8">
    <source>
        <dbReference type="SAM" id="MobiDB-lite"/>
    </source>
</evidence>
<dbReference type="Pfam" id="PF14781">
    <property type="entry name" value="BBS2_N"/>
    <property type="match status" value="1"/>
</dbReference>
<feature type="domain" description="Ciliary BBSome complex subunit 2 middle region" evidence="11">
    <location>
        <begin position="155"/>
        <end position="262"/>
    </location>
</feature>
<feature type="domain" description="BBS2 platform" evidence="12">
    <location>
        <begin position="469"/>
        <end position="561"/>
    </location>
</feature>
<evidence type="ECO:0000259" key="11">
    <source>
        <dbReference type="Pfam" id="PF14783"/>
    </source>
</evidence>
<evidence type="ECO:0000259" key="9">
    <source>
        <dbReference type="Pfam" id="PF14781"/>
    </source>
</evidence>
<evidence type="ECO:0000256" key="2">
    <source>
        <dbReference type="ARBA" id="ARBA00004245"/>
    </source>
</evidence>
<evidence type="ECO:0000313" key="16">
    <source>
        <dbReference type="Proteomes" id="UP000815325"/>
    </source>
</evidence>
<feature type="domain" description="Ciliary BBSome complex subunit 2 N-terminal" evidence="9">
    <location>
        <begin position="19"/>
        <end position="116"/>
    </location>
</feature>
<feature type="coiled-coil region" evidence="7">
    <location>
        <begin position="319"/>
        <end position="353"/>
    </location>
</feature>
<dbReference type="InterPro" id="IPR055379">
    <property type="entry name" value="BBS2_pf_dom"/>
</dbReference>
<dbReference type="InterPro" id="IPR028994">
    <property type="entry name" value="Integrin_alpha_N"/>
</dbReference>
<organism evidence="15 16">
    <name type="scientific">Dunaliella salina</name>
    <name type="common">Green alga</name>
    <name type="synonym">Protococcus salinus</name>
    <dbReference type="NCBI Taxonomy" id="3046"/>
    <lineage>
        <taxon>Eukaryota</taxon>
        <taxon>Viridiplantae</taxon>
        <taxon>Chlorophyta</taxon>
        <taxon>core chlorophytes</taxon>
        <taxon>Chlorophyceae</taxon>
        <taxon>CS clade</taxon>
        <taxon>Chlamydomonadales</taxon>
        <taxon>Dunaliellaceae</taxon>
        <taxon>Dunaliella</taxon>
    </lineage>
</organism>
<dbReference type="Pfam" id="PF23353">
    <property type="entry name" value="BBS2_hp"/>
    <property type="match status" value="1"/>
</dbReference>
<dbReference type="InterPro" id="IPR016616">
    <property type="entry name" value="Bardet-Biedl_syndrome_2_prot"/>
</dbReference>
<comment type="subcellular location">
    <subcellularLocation>
        <location evidence="1">Cell projection</location>
        <location evidence="1">Cilium</location>
    </subcellularLocation>
    <subcellularLocation>
        <location evidence="2">Cytoplasm</location>
        <location evidence="2">Cytoskeleton</location>
    </subcellularLocation>
</comment>
<evidence type="ECO:0000259" key="14">
    <source>
        <dbReference type="Pfam" id="PF23353"/>
    </source>
</evidence>
<keyword evidence="3" id="KW-0963">Cytoplasm</keyword>
<comment type="caution">
    <text evidence="15">The sequence shown here is derived from an EMBL/GenBank/DDBJ whole genome shotgun (WGS) entry which is preliminary data.</text>
</comment>
<dbReference type="Pfam" id="PF14783">
    <property type="entry name" value="BBS2_Mid"/>
    <property type="match status" value="1"/>
</dbReference>
<feature type="domain" description="BBS2 hairpin" evidence="14">
    <location>
        <begin position="575"/>
        <end position="672"/>
    </location>
</feature>
<evidence type="ECO:0000256" key="1">
    <source>
        <dbReference type="ARBA" id="ARBA00004138"/>
    </source>
</evidence>
<feature type="domain" description="BBS2 C-terminal helix bundle" evidence="13">
    <location>
        <begin position="678"/>
        <end position="703"/>
    </location>
</feature>
<gene>
    <name evidence="15" type="ORF">DUNSADRAFT_11685</name>
</gene>
<dbReference type="SUPFAM" id="SSF69318">
    <property type="entry name" value="Integrin alpha N-terminal domain"/>
    <property type="match status" value="1"/>
</dbReference>
<evidence type="ECO:0000259" key="13">
    <source>
        <dbReference type="Pfam" id="PF23351"/>
    </source>
</evidence>
<dbReference type="Pfam" id="PF23350">
    <property type="entry name" value="BBS2_pf"/>
    <property type="match status" value="1"/>
</dbReference>
<evidence type="ECO:0000256" key="5">
    <source>
        <dbReference type="ARBA" id="ARBA00023212"/>
    </source>
</evidence>
<protein>
    <submittedName>
        <fullName evidence="15">BBS2m</fullName>
    </submittedName>
</protein>
<evidence type="ECO:0000256" key="4">
    <source>
        <dbReference type="ARBA" id="ARBA00023069"/>
    </source>
</evidence>
<feature type="domain" description="BBS2 GAE" evidence="10">
    <location>
        <begin position="382"/>
        <end position="466"/>
    </location>
</feature>
<keyword evidence="6" id="KW-0966">Cell projection</keyword>
<accession>A0ABQ7H4F3</accession>